<dbReference type="AlphaFoldDB" id="A0A7W2AAW2"/>
<gene>
    <name evidence="3" type="ORF">H1S06_00445</name>
</gene>
<keyword evidence="4" id="KW-1185">Reference proteome</keyword>
<dbReference type="Proteomes" id="UP000538931">
    <property type="component" value="Unassembled WGS sequence"/>
</dbReference>
<name>A0A7W2AAW2_9GAMM</name>
<evidence type="ECO:0000313" key="4">
    <source>
        <dbReference type="Proteomes" id="UP000538931"/>
    </source>
</evidence>
<comment type="caution">
    <text evidence="3">The sequence shown here is derived from an EMBL/GenBank/DDBJ whole genome shotgun (WGS) entry which is preliminary data.</text>
</comment>
<feature type="chain" id="PRO_5030835156" description="DUF4124 domain-containing protein" evidence="2">
    <location>
        <begin position="20"/>
        <end position="193"/>
    </location>
</feature>
<reference evidence="3 4" key="1">
    <citation type="submission" date="2020-07" db="EMBL/GenBank/DDBJ databases">
        <title>Bacterium isolated from marien macroalgae.</title>
        <authorList>
            <person name="Zhu K."/>
            <person name="Lu D."/>
            <person name="Du Z."/>
        </authorList>
    </citation>
    <scope>NUCLEOTIDE SEQUENCE [LARGE SCALE GENOMIC DNA]</scope>
    <source>
        <strain evidence="3 4">3-1745</strain>
    </source>
</reference>
<proteinExistence type="predicted"/>
<evidence type="ECO:0000256" key="2">
    <source>
        <dbReference type="SAM" id="SignalP"/>
    </source>
</evidence>
<dbReference type="RefSeq" id="WP_181736324.1">
    <property type="nucleotide sequence ID" value="NZ_JACEMT010000015.1"/>
</dbReference>
<evidence type="ECO:0000313" key="3">
    <source>
        <dbReference type="EMBL" id="MBA4500847.1"/>
    </source>
</evidence>
<protein>
    <recommendedName>
        <fullName evidence="5">DUF4124 domain-containing protein</fullName>
    </recommendedName>
</protein>
<evidence type="ECO:0008006" key="5">
    <source>
        <dbReference type="Google" id="ProtNLM"/>
    </source>
</evidence>
<organism evidence="3 4">
    <name type="scientific">Marinobacterium marinum</name>
    <dbReference type="NCBI Taxonomy" id="2756129"/>
    <lineage>
        <taxon>Bacteria</taxon>
        <taxon>Pseudomonadati</taxon>
        <taxon>Pseudomonadota</taxon>
        <taxon>Gammaproteobacteria</taxon>
        <taxon>Oceanospirillales</taxon>
        <taxon>Oceanospirillaceae</taxon>
        <taxon>Marinobacterium</taxon>
    </lineage>
</organism>
<accession>A0A7W2AAW2</accession>
<sequence length="193" mass="21835">MRKYIVSFFLLTCSIPAAAGSYFTCTNPETGSKVFSRTPCGTDAERRRERSVNSADMGHYKSRSAEIQAREALKEDVVEQRRQEAIERRKQREQEQVSKVPLGAEKVCAELERKARWPDEMNSRQHQRLLWCRGQGPKPERLRPPPGPSIITNCDAGGCWDNQGKRYNSGGGPTMIRQDGRVCQNIGGMMQCN</sequence>
<feature type="region of interest" description="Disordered" evidence="1">
    <location>
        <begin position="36"/>
        <end position="63"/>
    </location>
</feature>
<evidence type="ECO:0000256" key="1">
    <source>
        <dbReference type="SAM" id="MobiDB-lite"/>
    </source>
</evidence>
<feature type="signal peptide" evidence="2">
    <location>
        <begin position="1"/>
        <end position="19"/>
    </location>
</feature>
<keyword evidence="2" id="KW-0732">Signal</keyword>
<dbReference type="EMBL" id="JACEMT010000015">
    <property type="protein sequence ID" value="MBA4500847.1"/>
    <property type="molecule type" value="Genomic_DNA"/>
</dbReference>